<proteinExistence type="predicted"/>
<dbReference type="Gene3D" id="3.30.300.20">
    <property type="match status" value="1"/>
</dbReference>
<dbReference type="Proteomes" id="UP000246352">
    <property type="component" value="Unassembled WGS sequence"/>
</dbReference>
<dbReference type="OrthoDB" id="7868221at2"/>
<dbReference type="EMBL" id="QGTR01000002">
    <property type="protein sequence ID" value="PWW01764.1"/>
    <property type="molecule type" value="Genomic_DNA"/>
</dbReference>
<accession>A0A317PS98</accession>
<dbReference type="SUPFAM" id="SSF82784">
    <property type="entry name" value="OsmC-like"/>
    <property type="match status" value="1"/>
</dbReference>
<dbReference type="Pfam" id="PF02566">
    <property type="entry name" value="OsmC"/>
    <property type="match status" value="1"/>
</dbReference>
<reference evidence="1 2" key="1">
    <citation type="submission" date="2018-05" db="EMBL/GenBank/DDBJ databases">
        <title>Genomic Encyclopedia of Type Strains, Phase IV (KMG-IV): sequencing the most valuable type-strain genomes for metagenomic binning, comparative biology and taxonomic classification.</title>
        <authorList>
            <person name="Goeker M."/>
        </authorList>
    </citation>
    <scope>NUCLEOTIDE SEQUENCE [LARGE SCALE GENOMIC DNA]</scope>
    <source>
        <strain evidence="1 2">DSM 16791</strain>
    </source>
</reference>
<dbReference type="RefSeq" id="WP_110031530.1">
    <property type="nucleotide sequence ID" value="NZ_QGTR01000002.1"/>
</dbReference>
<evidence type="ECO:0000313" key="2">
    <source>
        <dbReference type="Proteomes" id="UP000246352"/>
    </source>
</evidence>
<dbReference type="AlphaFoldDB" id="A0A317PS98"/>
<dbReference type="InterPro" id="IPR036102">
    <property type="entry name" value="OsmC/Ohrsf"/>
</dbReference>
<organism evidence="1 2">
    <name type="scientific">Hoeflea marina</name>
    <dbReference type="NCBI Taxonomy" id="274592"/>
    <lineage>
        <taxon>Bacteria</taxon>
        <taxon>Pseudomonadati</taxon>
        <taxon>Pseudomonadota</taxon>
        <taxon>Alphaproteobacteria</taxon>
        <taxon>Hyphomicrobiales</taxon>
        <taxon>Rhizobiaceae</taxon>
        <taxon>Hoeflea</taxon>
    </lineage>
</organism>
<sequence>MQTIVELRNVRGTRAAMGWAGGHTVIIDRPEGRAGGMGLGFNGAQMLALALGGCFCNDLRYTAESMNVDLDVVEVTVTVTLEGEPLVTTAADMQVRCTRTDGGDASDIIESAKATCMVANSLQRGVAVNIHS</sequence>
<protein>
    <submittedName>
        <fullName evidence="1">Organic hydroperoxide reductase OsmC/OhrA</fullName>
    </submittedName>
</protein>
<evidence type="ECO:0000313" key="1">
    <source>
        <dbReference type="EMBL" id="PWW01764.1"/>
    </source>
</evidence>
<dbReference type="InterPro" id="IPR003718">
    <property type="entry name" value="OsmC/Ohr_fam"/>
</dbReference>
<name>A0A317PS98_9HYPH</name>
<dbReference type="InterPro" id="IPR015946">
    <property type="entry name" value="KH_dom-like_a/b"/>
</dbReference>
<keyword evidence="2" id="KW-1185">Reference proteome</keyword>
<gene>
    <name evidence="1" type="ORF">DFR52_102428</name>
</gene>
<comment type="caution">
    <text evidence="1">The sequence shown here is derived from an EMBL/GenBank/DDBJ whole genome shotgun (WGS) entry which is preliminary data.</text>
</comment>